<gene>
    <name evidence="2" type="ORF">E2C01_049849</name>
</gene>
<protein>
    <submittedName>
        <fullName evidence="2">Uncharacterized protein</fullName>
    </submittedName>
</protein>
<sequence>MRGGRVEDIKQCREEAAHPREGGKVQKKGRKKLKTRAVQDLVENSNMTWMKKMKSKEGEEEKTRVLQTWVEVERRGVGKRYN</sequence>
<keyword evidence="3" id="KW-1185">Reference proteome</keyword>
<comment type="caution">
    <text evidence="2">The sequence shown here is derived from an EMBL/GenBank/DDBJ whole genome shotgun (WGS) entry which is preliminary data.</text>
</comment>
<proteinExistence type="predicted"/>
<dbReference type="AlphaFoldDB" id="A0A5B7GEX4"/>
<feature type="compositionally biased region" description="Basic and acidic residues" evidence="1">
    <location>
        <begin position="1"/>
        <end position="24"/>
    </location>
</feature>
<dbReference type="Proteomes" id="UP000324222">
    <property type="component" value="Unassembled WGS sequence"/>
</dbReference>
<evidence type="ECO:0000313" key="3">
    <source>
        <dbReference type="Proteomes" id="UP000324222"/>
    </source>
</evidence>
<dbReference type="EMBL" id="VSRR010013535">
    <property type="protein sequence ID" value="MPC55905.1"/>
    <property type="molecule type" value="Genomic_DNA"/>
</dbReference>
<feature type="region of interest" description="Disordered" evidence="1">
    <location>
        <begin position="1"/>
        <end position="35"/>
    </location>
</feature>
<accession>A0A5B7GEX4</accession>
<name>A0A5B7GEX4_PORTR</name>
<evidence type="ECO:0000313" key="2">
    <source>
        <dbReference type="EMBL" id="MPC55905.1"/>
    </source>
</evidence>
<evidence type="ECO:0000256" key="1">
    <source>
        <dbReference type="SAM" id="MobiDB-lite"/>
    </source>
</evidence>
<feature type="compositionally biased region" description="Basic residues" evidence="1">
    <location>
        <begin position="25"/>
        <end position="35"/>
    </location>
</feature>
<organism evidence="2 3">
    <name type="scientific">Portunus trituberculatus</name>
    <name type="common">Swimming crab</name>
    <name type="synonym">Neptunus trituberculatus</name>
    <dbReference type="NCBI Taxonomy" id="210409"/>
    <lineage>
        <taxon>Eukaryota</taxon>
        <taxon>Metazoa</taxon>
        <taxon>Ecdysozoa</taxon>
        <taxon>Arthropoda</taxon>
        <taxon>Crustacea</taxon>
        <taxon>Multicrustacea</taxon>
        <taxon>Malacostraca</taxon>
        <taxon>Eumalacostraca</taxon>
        <taxon>Eucarida</taxon>
        <taxon>Decapoda</taxon>
        <taxon>Pleocyemata</taxon>
        <taxon>Brachyura</taxon>
        <taxon>Eubrachyura</taxon>
        <taxon>Portunoidea</taxon>
        <taxon>Portunidae</taxon>
        <taxon>Portuninae</taxon>
        <taxon>Portunus</taxon>
    </lineage>
</organism>
<reference evidence="2 3" key="1">
    <citation type="submission" date="2019-05" db="EMBL/GenBank/DDBJ databases">
        <title>Another draft genome of Portunus trituberculatus and its Hox gene families provides insights of decapod evolution.</title>
        <authorList>
            <person name="Jeong J.-H."/>
            <person name="Song I."/>
            <person name="Kim S."/>
            <person name="Choi T."/>
            <person name="Kim D."/>
            <person name="Ryu S."/>
            <person name="Kim W."/>
        </authorList>
    </citation>
    <scope>NUCLEOTIDE SEQUENCE [LARGE SCALE GENOMIC DNA]</scope>
    <source>
        <tissue evidence="2">Muscle</tissue>
    </source>
</reference>